<organism evidence="2">
    <name type="scientific">marine sediment metagenome</name>
    <dbReference type="NCBI Taxonomy" id="412755"/>
    <lineage>
        <taxon>unclassified sequences</taxon>
        <taxon>metagenomes</taxon>
        <taxon>ecological metagenomes</taxon>
    </lineage>
</organism>
<protein>
    <recommendedName>
        <fullName evidence="1">NodB homology domain-containing protein</fullName>
    </recommendedName>
</protein>
<evidence type="ECO:0000313" key="2">
    <source>
        <dbReference type="EMBL" id="GAH80053.1"/>
    </source>
</evidence>
<dbReference type="PROSITE" id="PS51677">
    <property type="entry name" value="NODB"/>
    <property type="match status" value="1"/>
</dbReference>
<dbReference type="SUPFAM" id="SSF88713">
    <property type="entry name" value="Glycoside hydrolase/deacetylase"/>
    <property type="match status" value="1"/>
</dbReference>
<proteinExistence type="predicted"/>
<feature type="domain" description="NodB homology" evidence="1">
    <location>
        <begin position="1"/>
        <end position="78"/>
    </location>
</feature>
<dbReference type="GO" id="GO:0016810">
    <property type="term" value="F:hydrolase activity, acting on carbon-nitrogen (but not peptide) bonds"/>
    <property type="evidence" value="ECO:0007669"/>
    <property type="project" value="InterPro"/>
</dbReference>
<sequence>MTFTIDDNFLTTLTDWKPLFDVKGINGCAALLIDAMEGRPPLVDNLTEWLALQADGWEIANHGVTHDDLRTLTEAQLE</sequence>
<reference evidence="2" key="1">
    <citation type="journal article" date="2014" name="Front. Microbiol.">
        <title>High frequency of phylogenetically diverse reductive dehalogenase-homologous genes in deep subseafloor sedimentary metagenomes.</title>
        <authorList>
            <person name="Kawai M."/>
            <person name="Futagami T."/>
            <person name="Toyoda A."/>
            <person name="Takaki Y."/>
            <person name="Nishi S."/>
            <person name="Hori S."/>
            <person name="Arai W."/>
            <person name="Tsubouchi T."/>
            <person name="Morono Y."/>
            <person name="Uchiyama I."/>
            <person name="Ito T."/>
            <person name="Fujiyama A."/>
            <person name="Inagaki F."/>
            <person name="Takami H."/>
        </authorList>
    </citation>
    <scope>NUCLEOTIDE SEQUENCE</scope>
    <source>
        <strain evidence="2">Expedition CK06-06</strain>
    </source>
</reference>
<accession>X1KDC0</accession>
<evidence type="ECO:0000259" key="1">
    <source>
        <dbReference type="PROSITE" id="PS51677"/>
    </source>
</evidence>
<dbReference type="AlphaFoldDB" id="X1KDC0"/>
<dbReference type="EMBL" id="BARU01044667">
    <property type="protein sequence ID" value="GAH80053.1"/>
    <property type="molecule type" value="Genomic_DNA"/>
</dbReference>
<dbReference type="InterPro" id="IPR002509">
    <property type="entry name" value="NODB_dom"/>
</dbReference>
<dbReference type="InterPro" id="IPR011330">
    <property type="entry name" value="Glyco_hydro/deAcase_b/a-brl"/>
</dbReference>
<feature type="non-terminal residue" evidence="2">
    <location>
        <position position="78"/>
    </location>
</feature>
<dbReference type="GO" id="GO:0005975">
    <property type="term" value="P:carbohydrate metabolic process"/>
    <property type="evidence" value="ECO:0007669"/>
    <property type="project" value="InterPro"/>
</dbReference>
<name>X1KDC0_9ZZZZ</name>
<dbReference type="Gene3D" id="3.20.20.370">
    <property type="entry name" value="Glycoside hydrolase/deacetylase"/>
    <property type="match status" value="1"/>
</dbReference>
<comment type="caution">
    <text evidence="2">The sequence shown here is derived from an EMBL/GenBank/DDBJ whole genome shotgun (WGS) entry which is preliminary data.</text>
</comment>
<gene>
    <name evidence="2" type="ORF">S03H2_68043</name>
</gene>